<dbReference type="OrthoDB" id="125364at2759"/>
<feature type="non-terminal residue" evidence="1">
    <location>
        <position position="1"/>
    </location>
</feature>
<evidence type="ECO:0008006" key="2">
    <source>
        <dbReference type="Google" id="ProtNLM"/>
    </source>
</evidence>
<organism evidence="1">
    <name type="scientific">Aphanomyces astaci</name>
    <name type="common">Crayfish plague agent</name>
    <dbReference type="NCBI Taxonomy" id="112090"/>
    <lineage>
        <taxon>Eukaryota</taxon>
        <taxon>Sar</taxon>
        <taxon>Stramenopiles</taxon>
        <taxon>Oomycota</taxon>
        <taxon>Saprolegniomycetes</taxon>
        <taxon>Saprolegniales</taxon>
        <taxon>Verrucalvaceae</taxon>
        <taxon>Aphanomyces</taxon>
    </lineage>
</organism>
<reference evidence="1" key="1">
    <citation type="submission" date="2013-12" db="EMBL/GenBank/DDBJ databases">
        <title>The Genome Sequence of Aphanomyces astaci APO3.</title>
        <authorList>
            <consortium name="The Broad Institute Genomics Platform"/>
            <person name="Russ C."/>
            <person name="Tyler B."/>
            <person name="van West P."/>
            <person name="Dieguez-Uribeondo J."/>
            <person name="Young S.K."/>
            <person name="Zeng Q."/>
            <person name="Gargeya S."/>
            <person name="Fitzgerald M."/>
            <person name="Abouelleil A."/>
            <person name="Alvarado L."/>
            <person name="Chapman S.B."/>
            <person name="Gainer-Dewar J."/>
            <person name="Goldberg J."/>
            <person name="Griggs A."/>
            <person name="Gujja S."/>
            <person name="Hansen M."/>
            <person name="Howarth C."/>
            <person name="Imamovic A."/>
            <person name="Ireland A."/>
            <person name="Larimer J."/>
            <person name="McCowan C."/>
            <person name="Murphy C."/>
            <person name="Pearson M."/>
            <person name="Poon T.W."/>
            <person name="Priest M."/>
            <person name="Roberts A."/>
            <person name="Saif S."/>
            <person name="Shea T."/>
            <person name="Sykes S."/>
            <person name="Wortman J."/>
            <person name="Nusbaum C."/>
            <person name="Birren B."/>
        </authorList>
    </citation>
    <scope>NUCLEOTIDE SEQUENCE [LARGE SCALE GENOMIC DNA]</scope>
    <source>
        <strain evidence="1">APO3</strain>
    </source>
</reference>
<feature type="non-terminal residue" evidence="1">
    <location>
        <position position="99"/>
    </location>
</feature>
<gene>
    <name evidence="1" type="ORF">H257_19487</name>
</gene>
<dbReference type="STRING" id="112090.W4F821"/>
<proteinExistence type="predicted"/>
<dbReference type="GeneID" id="20821483"/>
<dbReference type="VEuPathDB" id="FungiDB:H257_19487"/>
<dbReference type="AlphaFoldDB" id="W4F821"/>
<sequence>AKSVLTFAEQANNDRIASDRIIFENYFGRLKTLWATCSASYDFVFQACLALTNVDVRLHSLRAEDGDANAQYINRLNEIGVKIIKTKRAAGKAYRSKRK</sequence>
<accession>W4F821</accession>
<protein>
    <recommendedName>
        <fullName evidence="2">DDE Tnp4 domain-containing protein</fullName>
    </recommendedName>
</protein>
<evidence type="ECO:0000313" key="1">
    <source>
        <dbReference type="EMBL" id="ETV63587.1"/>
    </source>
</evidence>
<name>W4F821_APHAT</name>
<dbReference type="EMBL" id="KI913795">
    <property type="protein sequence ID" value="ETV63587.1"/>
    <property type="molecule type" value="Genomic_DNA"/>
</dbReference>
<dbReference type="RefSeq" id="XP_009846930.1">
    <property type="nucleotide sequence ID" value="XM_009848628.1"/>
</dbReference>